<dbReference type="AlphaFoldDB" id="A0A9P1FK40"/>
<protein>
    <submittedName>
        <fullName evidence="1">Uncharacterized protein</fullName>
    </submittedName>
</protein>
<evidence type="ECO:0000313" key="3">
    <source>
        <dbReference type="Proteomes" id="UP001152797"/>
    </source>
</evidence>
<comment type="caution">
    <text evidence="1">The sequence shown here is derived from an EMBL/GenBank/DDBJ whole genome shotgun (WGS) entry which is preliminary data.</text>
</comment>
<dbReference type="Proteomes" id="UP001152797">
    <property type="component" value="Unassembled WGS sequence"/>
</dbReference>
<evidence type="ECO:0000313" key="1">
    <source>
        <dbReference type="EMBL" id="CAI3977435.1"/>
    </source>
</evidence>
<reference evidence="1" key="1">
    <citation type="submission" date="2022-10" db="EMBL/GenBank/DDBJ databases">
        <authorList>
            <person name="Chen Y."/>
            <person name="Dougan E. K."/>
            <person name="Chan C."/>
            <person name="Rhodes N."/>
            <person name="Thang M."/>
        </authorList>
    </citation>
    <scope>NUCLEOTIDE SEQUENCE</scope>
</reference>
<proteinExistence type="predicted"/>
<reference evidence="2 3" key="2">
    <citation type="submission" date="2024-05" db="EMBL/GenBank/DDBJ databases">
        <authorList>
            <person name="Chen Y."/>
            <person name="Shah S."/>
            <person name="Dougan E. K."/>
            <person name="Thang M."/>
            <person name="Chan C."/>
        </authorList>
    </citation>
    <scope>NUCLEOTIDE SEQUENCE [LARGE SCALE GENOMIC DNA]</scope>
</reference>
<dbReference type="EMBL" id="CAMXCT010000343">
    <property type="protein sequence ID" value="CAI3977435.1"/>
    <property type="molecule type" value="Genomic_DNA"/>
</dbReference>
<sequence>MLPELIVNFAASVSISLAFLEPPHFNLQIAQTMQEERLACFDRIIVACRLLLETCGRTTYLSSIFNLWSQTSQALYILERQLWPEQPAETSLQLNCPNEGRPLTEILVSPSDQFPDGIINAIPALDAFTTWFTANYDTNLHAEYYAVLTDSMLLLRTAETLLRMKRRFGTLDAPLTAPDPVVADVPATSPAPTAASATPALEDSTNDVAASSSFNANDGFDFLSFAMFTQLLLRQG</sequence>
<keyword evidence="3" id="KW-1185">Reference proteome</keyword>
<dbReference type="EMBL" id="CAMXCT020000343">
    <property type="protein sequence ID" value="CAL1130810.1"/>
    <property type="molecule type" value="Genomic_DNA"/>
</dbReference>
<organism evidence="1">
    <name type="scientific">Cladocopium goreaui</name>
    <dbReference type="NCBI Taxonomy" id="2562237"/>
    <lineage>
        <taxon>Eukaryota</taxon>
        <taxon>Sar</taxon>
        <taxon>Alveolata</taxon>
        <taxon>Dinophyceae</taxon>
        <taxon>Suessiales</taxon>
        <taxon>Symbiodiniaceae</taxon>
        <taxon>Cladocopium</taxon>
    </lineage>
</organism>
<dbReference type="EMBL" id="CAMXCT030000343">
    <property type="protein sequence ID" value="CAL4764747.1"/>
    <property type="molecule type" value="Genomic_DNA"/>
</dbReference>
<accession>A0A9P1FK40</accession>
<evidence type="ECO:0000313" key="2">
    <source>
        <dbReference type="EMBL" id="CAL4764747.1"/>
    </source>
</evidence>
<gene>
    <name evidence="1" type="ORF">C1SCF055_LOCUS5576</name>
</gene>
<name>A0A9P1FK40_9DINO</name>